<feature type="transmembrane region" description="Helical" evidence="1">
    <location>
        <begin position="137"/>
        <end position="157"/>
    </location>
</feature>
<feature type="transmembrane region" description="Helical" evidence="1">
    <location>
        <begin position="21"/>
        <end position="44"/>
    </location>
</feature>
<reference evidence="2 3" key="1">
    <citation type="submission" date="2019-10" db="EMBL/GenBank/DDBJ databases">
        <title>Gracilibacillus salitolerans sp. nov., a moderate halophile isolated from a saline soil in northwest China.</title>
        <authorList>
            <person name="Gan L."/>
        </authorList>
    </citation>
    <scope>NUCLEOTIDE SEQUENCE [LARGE SCALE GENOMIC DNA]</scope>
    <source>
        <strain evidence="2 3">TP2-8</strain>
    </source>
</reference>
<evidence type="ECO:0000256" key="1">
    <source>
        <dbReference type="SAM" id="Phobius"/>
    </source>
</evidence>
<keyword evidence="3" id="KW-1185">Reference proteome</keyword>
<comment type="caution">
    <text evidence="2">The sequence shown here is derived from an EMBL/GenBank/DDBJ whole genome shotgun (WGS) entry which is preliminary data.</text>
</comment>
<dbReference type="PIRSF" id="PIRSF037259">
    <property type="entry name" value="EcsB_ABC"/>
    <property type="match status" value="1"/>
</dbReference>
<dbReference type="EMBL" id="WJEE01000002">
    <property type="protein sequence ID" value="MRI65005.1"/>
    <property type="molecule type" value="Genomic_DNA"/>
</dbReference>
<feature type="transmembrane region" description="Helical" evidence="1">
    <location>
        <begin position="56"/>
        <end position="76"/>
    </location>
</feature>
<feature type="transmembrane region" description="Helical" evidence="1">
    <location>
        <begin position="284"/>
        <end position="303"/>
    </location>
</feature>
<evidence type="ECO:0000313" key="3">
    <source>
        <dbReference type="Proteomes" id="UP000435187"/>
    </source>
</evidence>
<protein>
    <submittedName>
        <fullName evidence="2">ABC transporter permease</fullName>
    </submittedName>
</protein>
<proteinExistence type="predicted"/>
<keyword evidence="1" id="KW-0472">Membrane</keyword>
<dbReference type="InterPro" id="IPR010288">
    <property type="entry name" value="EcsB_ABC"/>
</dbReference>
<feature type="transmembrane region" description="Helical" evidence="1">
    <location>
        <begin position="190"/>
        <end position="206"/>
    </location>
</feature>
<gene>
    <name evidence="2" type="ORF">GH885_01415</name>
</gene>
<dbReference type="Pfam" id="PF05975">
    <property type="entry name" value="EcsB"/>
    <property type="match status" value="1"/>
</dbReference>
<feature type="transmembrane region" description="Helical" evidence="1">
    <location>
        <begin position="379"/>
        <end position="397"/>
    </location>
</feature>
<feature type="transmembrane region" description="Helical" evidence="1">
    <location>
        <begin position="357"/>
        <end position="373"/>
    </location>
</feature>
<name>A0A6N7QVT9_9BACI</name>
<keyword evidence="1" id="KW-0812">Transmembrane</keyword>
<keyword evidence="1" id="KW-1133">Transmembrane helix</keyword>
<sequence length="405" mass="47157">MLNSHRLFVERLSAHMKELSRYLRYILTGHLAIAMVFIVGAMSVYYQQFLEDIPDYFPSTLVIAVVLGVVTAHSPIQTLLKRADIVFLIPAESQLSGYFIRALIYSFVTQLYLFVLAIAAVAPLYMTVFPENSSFGLLFVVLLVIKVWSLAANWWMLRVRDKNTRRMDKVVRFALIITLVYFFLVQEMIFLAIITALLIVLFVTNYQTARKQRALNWDLLIESDYMRMRSFYRLANMFTEVPHMEMPVKKRHWLARLLTGSIPFQQKQAYPYLYRLTTVRSGEYLGIYVRLLVIGGLLIYFVPNSWLKLIFALLFMYMIFLQVIPLCKHHATLVWLDLYPIGISERKQAFIKWMQQLMIFAGVIFVLLLIVIGEWLMGGAMALATVLFIGMVIPNYFQKKMAQEK</sequence>
<dbReference type="AlphaFoldDB" id="A0A6N7QVT9"/>
<evidence type="ECO:0000313" key="2">
    <source>
        <dbReference type="EMBL" id="MRI65005.1"/>
    </source>
</evidence>
<dbReference type="Proteomes" id="UP000435187">
    <property type="component" value="Unassembled WGS sequence"/>
</dbReference>
<organism evidence="2 3">
    <name type="scientific">Gracilibacillus thailandensis</name>
    <dbReference type="NCBI Taxonomy" id="563735"/>
    <lineage>
        <taxon>Bacteria</taxon>
        <taxon>Bacillati</taxon>
        <taxon>Bacillota</taxon>
        <taxon>Bacilli</taxon>
        <taxon>Bacillales</taxon>
        <taxon>Bacillaceae</taxon>
        <taxon>Gracilibacillus</taxon>
    </lineage>
</organism>
<feature type="transmembrane region" description="Helical" evidence="1">
    <location>
        <begin position="309"/>
        <end position="336"/>
    </location>
</feature>
<feature type="transmembrane region" description="Helical" evidence="1">
    <location>
        <begin position="102"/>
        <end position="125"/>
    </location>
</feature>
<dbReference type="RefSeq" id="WP_153833893.1">
    <property type="nucleotide sequence ID" value="NZ_JBHUMW010000072.1"/>
</dbReference>
<dbReference type="GO" id="GO:0016020">
    <property type="term" value="C:membrane"/>
    <property type="evidence" value="ECO:0007669"/>
    <property type="project" value="InterPro"/>
</dbReference>
<feature type="transmembrane region" description="Helical" evidence="1">
    <location>
        <begin position="169"/>
        <end position="184"/>
    </location>
</feature>
<accession>A0A6N7QVT9</accession>